<evidence type="ECO:0000313" key="2">
    <source>
        <dbReference type="EMBL" id="CAA9480563.1"/>
    </source>
</evidence>
<name>A0A6J4RRR4_9ACTN</name>
<organism evidence="2">
    <name type="scientific">uncultured Solirubrobacterales bacterium</name>
    <dbReference type="NCBI Taxonomy" id="768556"/>
    <lineage>
        <taxon>Bacteria</taxon>
        <taxon>Bacillati</taxon>
        <taxon>Actinomycetota</taxon>
        <taxon>Thermoleophilia</taxon>
        <taxon>Solirubrobacterales</taxon>
        <taxon>environmental samples</taxon>
    </lineage>
</organism>
<sequence>GPTRSHRCGDDRVRSPARVRGRGRPRGQVRHGADARLRPPHRTARRRSGPVGGAQRAGEDRRDAALLLAGRAGAPGRAVRSAGAVGKDPSQPSLDERDGARPVVSGEHGVRADGAVHVRLRGRGREVLRGPRGRRDTARVAVQRPGLLCGPGGPAAGCLDLVGSGGGVPASCLGLEGDDGALLRRQPLAATAPRQLRPALRLQGGQHLRELGRRHRGAAEGSGRGGGV</sequence>
<protein>
    <submittedName>
        <fullName evidence="2">Uncharacterized protein</fullName>
    </submittedName>
</protein>
<feature type="region of interest" description="Disordered" evidence="1">
    <location>
        <begin position="205"/>
        <end position="228"/>
    </location>
</feature>
<evidence type="ECO:0000256" key="1">
    <source>
        <dbReference type="SAM" id="MobiDB-lite"/>
    </source>
</evidence>
<dbReference type="AlphaFoldDB" id="A0A6J4RRR4"/>
<proteinExistence type="predicted"/>
<dbReference type="EMBL" id="CADCVV010000010">
    <property type="protein sequence ID" value="CAA9480563.1"/>
    <property type="molecule type" value="Genomic_DNA"/>
</dbReference>
<feature type="region of interest" description="Disordered" evidence="1">
    <location>
        <begin position="1"/>
        <end position="109"/>
    </location>
</feature>
<gene>
    <name evidence="2" type="ORF">AVDCRST_MAG17-137</name>
</gene>
<reference evidence="2" key="1">
    <citation type="submission" date="2020-02" db="EMBL/GenBank/DDBJ databases">
        <authorList>
            <person name="Meier V. D."/>
        </authorList>
    </citation>
    <scope>NUCLEOTIDE SEQUENCE</scope>
    <source>
        <strain evidence="2">AVDCRST_MAG17</strain>
    </source>
</reference>
<feature type="compositionally biased region" description="Low complexity" evidence="1">
    <location>
        <begin position="65"/>
        <end position="86"/>
    </location>
</feature>
<feature type="compositionally biased region" description="Basic residues" evidence="1">
    <location>
        <begin position="15"/>
        <end position="29"/>
    </location>
</feature>
<accession>A0A6J4RRR4</accession>
<feature type="non-terminal residue" evidence="2">
    <location>
        <position position="1"/>
    </location>
</feature>
<feature type="compositionally biased region" description="Basic residues" evidence="1">
    <location>
        <begin position="38"/>
        <end position="48"/>
    </location>
</feature>
<feature type="non-terminal residue" evidence="2">
    <location>
        <position position="228"/>
    </location>
</feature>